<feature type="compositionally biased region" description="Polar residues" evidence="1">
    <location>
        <begin position="300"/>
        <end position="347"/>
    </location>
</feature>
<dbReference type="AlphaFoldDB" id="A0A8J2M7H7"/>
<sequence>MTSVPIRALNALCSETSRNIQEWLAELTVANEPECIFILYAKSFLDHTEQQHLSMISNHCEEQIKQIHSDSASSPAPAKPKRCIARMMSSSSENVMTASTPVPLANNMKYRTTVCYQLDGTKYNPAPISAVIRVKSCNDFDSNKTDKVKSEYNSVTNERLAMKFSALPSHSARTSFSLINRSLAPKISTKGYGYRYRLRRKSQKSYRSLLQQQQKQDKNETVKTDRKPNDEMTMVTDRTMIANDSNFNTSLYLPAESSSLKVDTDQWIAKQNYQSVSVASERNLTCSKNQLSSSNQSSLHNMDTNNNSENCETVHTKQLNSSRKNNNNESGNFSSIQKTDSHSSIISSVKFRKLPKATQRKMKPDKKSDPVDNCDRNQLSDNHWIKVSQKTTNHEQLQIFRVNGKTILQALVDAPSSSQKSTSNISRYSSYNPDNDIIESTSTGGTTPVPFESMDSSTNNSTDLEQGSTELNFQNCLSKDLFDCNKILPAYARIANTIDHVLRVCSTFHTALNDDTNEKWTSDLICEAKVFIITVQCSPCFTFLSAHDIATVKRMIFDLESEQNCTERPVSASNFLIVLLRKIIHEMLIIFAKIISEYLAECTNHDRLLIIALEQLIHLMLFGDEICHVIMQYGGLDSLLYFCEVPSVSNGTLRLLLRALAILCGNYRGALKLLALNKFELIIQLLFTSTIACSAEAAGILTQLTNPNQNYVRLGSMLPRVVIRILEIVDKSKVADSLLLALAALANITVQETGTIDILYEHNAIKRFVQAYKRPKCRNAFIEEQLLTIFISLANGAYIEALIGQGAVDLLLSLLRTHGGTNVNYCRRIQIRTTQCLRTIANHGIGLKAIHEMNGYAVISKIIRNNNAPTDVKSNLWWITEQLEEKYQLESAV</sequence>
<feature type="domain" description="Protein inscuteable homologue C-terminal" evidence="2">
    <location>
        <begin position="589"/>
        <end position="836"/>
    </location>
</feature>
<dbReference type="SUPFAM" id="SSF48371">
    <property type="entry name" value="ARM repeat"/>
    <property type="match status" value="1"/>
</dbReference>
<dbReference type="PANTHER" id="PTHR21386">
    <property type="entry name" value="INSCUTEABLE"/>
    <property type="match status" value="1"/>
</dbReference>
<feature type="compositionally biased region" description="Basic and acidic residues" evidence="1">
    <location>
        <begin position="365"/>
        <end position="375"/>
    </location>
</feature>
<name>A0A8J2M7H7_9BILA</name>
<dbReference type="GO" id="GO:0045179">
    <property type="term" value="C:apical cortex"/>
    <property type="evidence" value="ECO:0007669"/>
    <property type="project" value="TreeGrafter"/>
</dbReference>
<proteinExistence type="predicted"/>
<dbReference type="GO" id="GO:0045176">
    <property type="term" value="P:apical protein localization"/>
    <property type="evidence" value="ECO:0007669"/>
    <property type="project" value="TreeGrafter"/>
</dbReference>
<evidence type="ECO:0000259" key="2">
    <source>
        <dbReference type="Pfam" id="PF19427"/>
    </source>
</evidence>
<protein>
    <recommendedName>
        <fullName evidence="2">Protein inscuteable homologue C-terminal domain-containing protein</fullName>
    </recommendedName>
</protein>
<feature type="compositionally biased region" description="Basic residues" evidence="1">
    <location>
        <begin position="350"/>
        <end position="364"/>
    </location>
</feature>
<dbReference type="Gene3D" id="1.25.10.10">
    <property type="entry name" value="Leucine-rich Repeat Variant"/>
    <property type="match status" value="1"/>
</dbReference>
<accession>A0A8J2M7H7</accession>
<dbReference type="Proteomes" id="UP000746747">
    <property type="component" value="Unassembled WGS sequence"/>
</dbReference>
<feature type="compositionally biased region" description="Low complexity" evidence="1">
    <location>
        <begin position="289"/>
        <end position="299"/>
    </location>
</feature>
<feature type="region of interest" description="Disordered" evidence="1">
    <location>
        <begin position="288"/>
        <end position="378"/>
    </location>
</feature>
<feature type="compositionally biased region" description="Basic and acidic residues" evidence="1">
    <location>
        <begin position="215"/>
        <end position="230"/>
    </location>
</feature>
<dbReference type="EMBL" id="CAKAEH010001459">
    <property type="protein sequence ID" value="CAG9536508.1"/>
    <property type="molecule type" value="Genomic_DNA"/>
</dbReference>
<dbReference type="GO" id="GO:0000132">
    <property type="term" value="P:establishment of mitotic spindle orientation"/>
    <property type="evidence" value="ECO:0007669"/>
    <property type="project" value="TreeGrafter"/>
</dbReference>
<feature type="region of interest" description="Disordered" evidence="1">
    <location>
        <begin position="414"/>
        <end position="465"/>
    </location>
</feature>
<dbReference type="Pfam" id="PF19427">
    <property type="entry name" value="Insc_C"/>
    <property type="match status" value="1"/>
</dbReference>
<evidence type="ECO:0000313" key="3">
    <source>
        <dbReference type="EMBL" id="CAG9536508.1"/>
    </source>
</evidence>
<feature type="compositionally biased region" description="Polar residues" evidence="1">
    <location>
        <begin position="415"/>
        <end position="446"/>
    </location>
</feature>
<dbReference type="OrthoDB" id="5796379at2759"/>
<organism evidence="3 4">
    <name type="scientific">Cercopithifilaria johnstoni</name>
    <dbReference type="NCBI Taxonomy" id="2874296"/>
    <lineage>
        <taxon>Eukaryota</taxon>
        <taxon>Metazoa</taxon>
        <taxon>Ecdysozoa</taxon>
        <taxon>Nematoda</taxon>
        <taxon>Chromadorea</taxon>
        <taxon>Rhabditida</taxon>
        <taxon>Spirurina</taxon>
        <taxon>Spiruromorpha</taxon>
        <taxon>Filarioidea</taxon>
        <taxon>Onchocercidae</taxon>
        <taxon>Cercopithifilaria</taxon>
    </lineage>
</organism>
<dbReference type="PANTHER" id="PTHR21386:SF0">
    <property type="entry name" value="PROTEIN INSCUTEABLE HOMOLOG"/>
    <property type="match status" value="1"/>
</dbReference>
<feature type="region of interest" description="Disordered" evidence="1">
    <location>
        <begin position="211"/>
        <end position="231"/>
    </location>
</feature>
<dbReference type="GO" id="GO:0008093">
    <property type="term" value="F:cytoskeletal anchor activity"/>
    <property type="evidence" value="ECO:0007669"/>
    <property type="project" value="TreeGrafter"/>
</dbReference>
<feature type="compositionally biased region" description="Polar residues" evidence="1">
    <location>
        <begin position="454"/>
        <end position="465"/>
    </location>
</feature>
<comment type="caution">
    <text evidence="3">The sequence shown here is derived from an EMBL/GenBank/DDBJ whole genome shotgun (WGS) entry which is preliminary data.</text>
</comment>
<dbReference type="InterPro" id="IPR045789">
    <property type="entry name" value="Insc_C"/>
</dbReference>
<dbReference type="InterPro" id="IPR011989">
    <property type="entry name" value="ARM-like"/>
</dbReference>
<reference evidence="3" key="1">
    <citation type="submission" date="2021-09" db="EMBL/GenBank/DDBJ databases">
        <authorList>
            <consortium name="Pathogen Informatics"/>
        </authorList>
    </citation>
    <scope>NUCLEOTIDE SEQUENCE</scope>
</reference>
<gene>
    <name evidence="3" type="ORF">CJOHNSTONI_LOCUS6417</name>
</gene>
<evidence type="ECO:0000256" key="1">
    <source>
        <dbReference type="SAM" id="MobiDB-lite"/>
    </source>
</evidence>
<dbReference type="GO" id="GO:0008356">
    <property type="term" value="P:asymmetric cell division"/>
    <property type="evidence" value="ECO:0007669"/>
    <property type="project" value="InterPro"/>
</dbReference>
<dbReference type="InterPro" id="IPR016024">
    <property type="entry name" value="ARM-type_fold"/>
</dbReference>
<evidence type="ECO:0000313" key="4">
    <source>
        <dbReference type="Proteomes" id="UP000746747"/>
    </source>
</evidence>
<keyword evidence="4" id="KW-1185">Reference proteome</keyword>
<dbReference type="GO" id="GO:0009786">
    <property type="term" value="P:regulation of asymmetric cell division"/>
    <property type="evidence" value="ECO:0007669"/>
    <property type="project" value="TreeGrafter"/>
</dbReference>
<dbReference type="InterPro" id="IPR039921">
    <property type="entry name" value="Inscuteable"/>
</dbReference>